<dbReference type="FunCoup" id="A0A151ZFA6">
    <property type="interactions" value="344"/>
</dbReference>
<proteinExistence type="predicted"/>
<feature type="coiled-coil region" evidence="1">
    <location>
        <begin position="481"/>
        <end position="618"/>
    </location>
</feature>
<dbReference type="OrthoDB" id="10255522at2759"/>
<dbReference type="InParanoid" id="A0A151ZFA6"/>
<dbReference type="OMA" id="KENTIHQ"/>
<feature type="coiled-coil region" evidence="1">
    <location>
        <begin position="85"/>
        <end position="249"/>
    </location>
</feature>
<comment type="caution">
    <text evidence="3">The sequence shown here is derived from an EMBL/GenBank/DDBJ whole genome shotgun (WGS) entry which is preliminary data.</text>
</comment>
<evidence type="ECO:0000256" key="1">
    <source>
        <dbReference type="SAM" id="Coils"/>
    </source>
</evidence>
<name>A0A151ZFA6_TIELA</name>
<evidence type="ECO:0000313" key="3">
    <source>
        <dbReference type="EMBL" id="KYQ92550.1"/>
    </source>
</evidence>
<accession>A0A151ZFA6</accession>
<dbReference type="AlphaFoldDB" id="A0A151ZFA6"/>
<feature type="coiled-coil region" evidence="1">
    <location>
        <begin position="22"/>
        <end position="49"/>
    </location>
</feature>
<organism evidence="3 4">
    <name type="scientific">Tieghemostelium lacteum</name>
    <name type="common">Slime mold</name>
    <name type="synonym">Dictyostelium lacteum</name>
    <dbReference type="NCBI Taxonomy" id="361077"/>
    <lineage>
        <taxon>Eukaryota</taxon>
        <taxon>Amoebozoa</taxon>
        <taxon>Evosea</taxon>
        <taxon>Eumycetozoa</taxon>
        <taxon>Dictyostelia</taxon>
        <taxon>Dictyosteliales</taxon>
        <taxon>Raperosteliaceae</taxon>
        <taxon>Tieghemostelium</taxon>
    </lineage>
</organism>
<feature type="compositionally biased region" description="Low complexity" evidence="2">
    <location>
        <begin position="805"/>
        <end position="819"/>
    </location>
</feature>
<dbReference type="Proteomes" id="UP000076078">
    <property type="component" value="Unassembled WGS sequence"/>
</dbReference>
<evidence type="ECO:0000256" key="2">
    <source>
        <dbReference type="SAM" id="MobiDB-lite"/>
    </source>
</evidence>
<feature type="compositionally biased region" description="Polar residues" evidence="2">
    <location>
        <begin position="823"/>
        <end position="832"/>
    </location>
</feature>
<feature type="coiled-coil region" evidence="1">
    <location>
        <begin position="647"/>
        <end position="681"/>
    </location>
</feature>
<dbReference type="STRING" id="361077.A0A151ZFA6"/>
<sequence>MDHLSDNIKGSLKDVGSMIPISVQSKEKSKRLRDQVKDLQTKNKNLEHVEHVYKNKIDEESSVSKMLQQEATILKQYISDKDTEISGLNQQIKEHSATIVQIRNEKDNKEKELEKLHQQLQIKESMEIKLNQELTQLGHQLDTEQQRVQQLKIQHNEDELKYHAELHERQQVIQKLSEQLEEKENTIHQLKDEMEQAQKMQLKLSDEIQEFQLTVNSLSQKNQNQAVEIKDLQELLNECKDSLSKQTDLYVELKSVSDGDKVLLNEVQEKFSNSQQSLQQEQFNVQQLQSDQKKLESDMIELKQVVNQLQQELSIKTSQNDELFQIRNNLNLEIECVRKSHLKEMEELTGQLDLQKEKSQSDQQELSVKSQELEKLTENNQNLLKEIQELKEKNESYQQEKQHLQDREKELDEKLQDVDSQLTKVSRQLEKVEFERDSLKSDNDSIKTLLNQSAETDPNLGEAIKEQDRLQKENQTLTLSVMEKNNIIEDKERDNQQLHDQIVKLQEEIQQLTDQLSKQAENHNNHSEEFQKKMETLQLDHSAVLEKSSLELQQQITQLQEEKESQQKEANNLAQRLNHEIDKTHDLEVQIKHYQKELESTNSTRDNLIKEIQELQESKLLDGANKEMEGKLQKEFNDFKSKSTEEFDKINQERSQWEQTKKDIQNQLVEEKNKVIEEKNKSKSIQDQLTEEKRVVGVIEKIVTKLLADNENQKFESMSPESFYAMLDSVKKEITDGLASRRKYYDDEDIMGQLLMEREARRLAESQVMIVLEKSKQEINKYKEIIQNGGANQQNKGNFFSNLFNSSNNSNSNNNNNLLKRTFTGTTYNNKK</sequence>
<protein>
    <submittedName>
        <fullName evidence="3">Uncharacterized protein</fullName>
    </submittedName>
</protein>
<keyword evidence="1" id="KW-0175">Coiled coil</keyword>
<evidence type="ECO:0000313" key="4">
    <source>
        <dbReference type="Proteomes" id="UP000076078"/>
    </source>
</evidence>
<reference evidence="3 4" key="1">
    <citation type="submission" date="2015-12" db="EMBL/GenBank/DDBJ databases">
        <title>Dictyostelia acquired genes for synthesis and detection of signals that induce cell-type specialization by lateral gene transfer from prokaryotes.</title>
        <authorList>
            <person name="Gloeckner G."/>
            <person name="Schaap P."/>
        </authorList>
    </citation>
    <scope>NUCLEOTIDE SEQUENCE [LARGE SCALE GENOMIC DNA]</scope>
    <source>
        <strain evidence="3 4">TK</strain>
    </source>
</reference>
<gene>
    <name evidence="3" type="ORF">DLAC_06541</name>
</gene>
<keyword evidence="4" id="KW-1185">Reference proteome</keyword>
<feature type="region of interest" description="Disordered" evidence="2">
    <location>
        <begin position="394"/>
        <end position="415"/>
    </location>
</feature>
<feature type="region of interest" description="Disordered" evidence="2">
    <location>
        <begin position="805"/>
        <end position="832"/>
    </location>
</feature>
<dbReference type="Gene3D" id="1.10.287.1490">
    <property type="match status" value="1"/>
</dbReference>
<dbReference type="EMBL" id="LODT01000029">
    <property type="protein sequence ID" value="KYQ92550.1"/>
    <property type="molecule type" value="Genomic_DNA"/>
</dbReference>